<evidence type="ECO:0000256" key="1">
    <source>
        <dbReference type="SAM" id="SignalP"/>
    </source>
</evidence>
<sequence>MKITKHSAAALALAAAAAVTGSVATSTPASAASSPIAACNADGTSYHEIDSHDLGPAVIYLMYNGTKDCVVTWKDSPNGNWVDAEVGIYGAEVPDFDGDYYSTYAGPVRVTAPGKCIDWSGTEIISGHQYYWDSGKSHCG</sequence>
<keyword evidence="1" id="KW-0732">Signal</keyword>
<feature type="signal peptide" evidence="1">
    <location>
        <begin position="1"/>
        <end position="31"/>
    </location>
</feature>
<comment type="caution">
    <text evidence="2">The sequence shown here is derived from an EMBL/GenBank/DDBJ whole genome shotgun (WGS) entry which is preliminary data.</text>
</comment>
<name>A0A9W6W679_9ACTN</name>
<protein>
    <submittedName>
        <fullName evidence="2">Uncharacterized protein</fullName>
    </submittedName>
</protein>
<evidence type="ECO:0000313" key="2">
    <source>
        <dbReference type="EMBL" id="GLY91762.1"/>
    </source>
</evidence>
<dbReference type="EMBL" id="BSTK01000022">
    <property type="protein sequence ID" value="GLY91762.1"/>
    <property type="molecule type" value="Genomic_DNA"/>
</dbReference>
<proteinExistence type="predicted"/>
<feature type="chain" id="PRO_5040889660" evidence="1">
    <location>
        <begin position="32"/>
        <end position="140"/>
    </location>
</feature>
<organism evidence="2 3">
    <name type="scientific">Actinoallomurus iriomotensis</name>
    <dbReference type="NCBI Taxonomy" id="478107"/>
    <lineage>
        <taxon>Bacteria</taxon>
        <taxon>Bacillati</taxon>
        <taxon>Actinomycetota</taxon>
        <taxon>Actinomycetes</taxon>
        <taxon>Streptosporangiales</taxon>
        <taxon>Thermomonosporaceae</taxon>
        <taxon>Actinoallomurus</taxon>
    </lineage>
</organism>
<gene>
    <name evidence="2" type="ORF">Airi02_096900</name>
</gene>
<evidence type="ECO:0000313" key="3">
    <source>
        <dbReference type="Proteomes" id="UP001165074"/>
    </source>
</evidence>
<dbReference type="RefSeq" id="WP_285583570.1">
    <property type="nucleotide sequence ID" value="NZ_BSTK01000022.1"/>
</dbReference>
<keyword evidence="3" id="KW-1185">Reference proteome</keyword>
<accession>A0A9W6W679</accession>
<dbReference type="AlphaFoldDB" id="A0A9W6W679"/>
<reference evidence="2" key="1">
    <citation type="submission" date="2023-03" db="EMBL/GenBank/DDBJ databases">
        <title>Actinoallomurus iriomotensis NBRC 103684.</title>
        <authorList>
            <person name="Ichikawa N."/>
            <person name="Sato H."/>
            <person name="Tonouchi N."/>
        </authorList>
    </citation>
    <scope>NUCLEOTIDE SEQUENCE</scope>
    <source>
        <strain evidence="2">NBRC 103684</strain>
    </source>
</reference>
<dbReference type="Proteomes" id="UP001165074">
    <property type="component" value="Unassembled WGS sequence"/>
</dbReference>